<evidence type="ECO:0000313" key="6">
    <source>
        <dbReference type="EMBL" id="SNS88010.1"/>
    </source>
</evidence>
<dbReference type="Pfam" id="PF01226">
    <property type="entry name" value="Form_Nir_trans"/>
    <property type="match status" value="1"/>
</dbReference>
<keyword evidence="7" id="KW-1185">Reference proteome</keyword>
<protein>
    <submittedName>
        <fullName evidence="6">Formate/nitrite transporter FocA, FNT family</fullName>
    </submittedName>
</protein>
<dbReference type="Proteomes" id="UP000198432">
    <property type="component" value="Unassembled WGS sequence"/>
</dbReference>
<name>A0A239I348_9BACT</name>
<dbReference type="GO" id="GO:0015499">
    <property type="term" value="F:formate transmembrane transporter activity"/>
    <property type="evidence" value="ECO:0007669"/>
    <property type="project" value="TreeGrafter"/>
</dbReference>
<organism evidence="6 7">
    <name type="scientific">Pontibacter ummariensis</name>
    <dbReference type="NCBI Taxonomy" id="1610492"/>
    <lineage>
        <taxon>Bacteria</taxon>
        <taxon>Pseudomonadati</taxon>
        <taxon>Bacteroidota</taxon>
        <taxon>Cytophagia</taxon>
        <taxon>Cytophagales</taxon>
        <taxon>Hymenobacteraceae</taxon>
        <taxon>Pontibacter</taxon>
    </lineage>
</organism>
<evidence type="ECO:0000256" key="4">
    <source>
        <dbReference type="ARBA" id="ARBA00023136"/>
    </source>
</evidence>
<dbReference type="OrthoDB" id="9786493at2"/>
<evidence type="ECO:0000256" key="1">
    <source>
        <dbReference type="ARBA" id="ARBA00004141"/>
    </source>
</evidence>
<gene>
    <name evidence="6" type="ORF">SAMN06296052_115119</name>
</gene>
<feature type="transmembrane region" description="Helical" evidence="5">
    <location>
        <begin position="198"/>
        <end position="221"/>
    </location>
</feature>
<feature type="transmembrane region" description="Helical" evidence="5">
    <location>
        <begin position="241"/>
        <end position="260"/>
    </location>
</feature>
<feature type="transmembrane region" description="Helical" evidence="5">
    <location>
        <begin position="74"/>
        <end position="93"/>
    </location>
</feature>
<feature type="transmembrane region" description="Helical" evidence="5">
    <location>
        <begin position="122"/>
        <end position="144"/>
    </location>
</feature>
<evidence type="ECO:0000256" key="2">
    <source>
        <dbReference type="ARBA" id="ARBA00022692"/>
    </source>
</evidence>
<reference evidence="7" key="1">
    <citation type="submission" date="2017-06" db="EMBL/GenBank/DDBJ databases">
        <authorList>
            <person name="Varghese N."/>
            <person name="Submissions S."/>
        </authorList>
    </citation>
    <scope>NUCLEOTIDE SEQUENCE [LARGE SCALE GENOMIC DNA]</scope>
    <source>
        <strain evidence="7">NKM1</strain>
    </source>
</reference>
<evidence type="ECO:0000313" key="7">
    <source>
        <dbReference type="Proteomes" id="UP000198432"/>
    </source>
</evidence>
<dbReference type="RefSeq" id="WP_089320319.1">
    <property type="nucleotide sequence ID" value="NZ_FZOQ01000015.1"/>
</dbReference>
<dbReference type="Gene3D" id="1.20.1080.10">
    <property type="entry name" value="Glycerol uptake facilitator protein"/>
    <property type="match status" value="1"/>
</dbReference>
<proteinExistence type="predicted"/>
<dbReference type="PANTHER" id="PTHR30520">
    <property type="entry name" value="FORMATE TRANSPORTER-RELATED"/>
    <property type="match status" value="1"/>
</dbReference>
<accession>A0A239I348</accession>
<dbReference type="GO" id="GO:0005886">
    <property type="term" value="C:plasma membrane"/>
    <property type="evidence" value="ECO:0007669"/>
    <property type="project" value="TreeGrafter"/>
</dbReference>
<dbReference type="InterPro" id="IPR023271">
    <property type="entry name" value="Aquaporin-like"/>
</dbReference>
<evidence type="ECO:0000256" key="5">
    <source>
        <dbReference type="SAM" id="Phobius"/>
    </source>
</evidence>
<dbReference type="PANTHER" id="PTHR30520:SF2">
    <property type="entry name" value="INNER MEMBRANE PROTEIN YFDC"/>
    <property type="match status" value="1"/>
</dbReference>
<keyword evidence="3 5" id="KW-1133">Transmembrane helix</keyword>
<dbReference type="EMBL" id="FZOQ01000015">
    <property type="protein sequence ID" value="SNS88010.1"/>
    <property type="molecule type" value="Genomic_DNA"/>
</dbReference>
<comment type="subcellular location">
    <subcellularLocation>
        <location evidence="1">Membrane</location>
        <topology evidence="1">Multi-pass membrane protein</topology>
    </subcellularLocation>
</comment>
<dbReference type="AlphaFoldDB" id="A0A239I348"/>
<keyword evidence="2 5" id="KW-0812">Transmembrane</keyword>
<feature type="transmembrane region" description="Helical" evidence="5">
    <location>
        <begin position="173"/>
        <end position="191"/>
    </location>
</feature>
<sequence>MIEKEKEIAVDQQAKKLSSPSAKIIHKAILQEGEEELSRPSSALFWSGLAAGLAMGFSMIAEGLLLAYLPDEKWRPLVSNFGYSAGFLIVILGRQQLFTENTLTPILPLLHRMKVATFGNVLRLWTVVLIANLLGALLMSLAVAHTQTFDRHVLNAFAEIGHMAMKPGFVTTMLRGIFAGWLIALMVWLLPFAETSRIWVIILVTYLVGIGHFSHVIAGSVEIFTLAAMGQASWLSILTNYFVPALLGNILGGVTLVAALNHAQTISGKHTQEV</sequence>
<keyword evidence="4 5" id="KW-0472">Membrane</keyword>
<feature type="transmembrane region" description="Helical" evidence="5">
    <location>
        <begin position="43"/>
        <end position="68"/>
    </location>
</feature>
<evidence type="ECO:0000256" key="3">
    <source>
        <dbReference type="ARBA" id="ARBA00022989"/>
    </source>
</evidence>
<dbReference type="InterPro" id="IPR000292">
    <property type="entry name" value="For/NO2_transpt"/>
</dbReference>